<dbReference type="InterPro" id="IPR028994">
    <property type="entry name" value="Integrin_alpha_N"/>
</dbReference>
<dbReference type="SUPFAM" id="SSF69318">
    <property type="entry name" value="Integrin alpha N-terminal domain"/>
    <property type="match status" value="1"/>
</dbReference>
<dbReference type="STRING" id="299467.A0A443SWK9"/>
<accession>A0A443SWK9</accession>
<dbReference type="GO" id="GO:0008305">
    <property type="term" value="C:integrin complex"/>
    <property type="evidence" value="ECO:0007669"/>
    <property type="project" value="TreeGrafter"/>
</dbReference>
<dbReference type="InterPro" id="IPR013519">
    <property type="entry name" value="Int_alpha_beta-p"/>
</dbReference>
<dbReference type="OrthoDB" id="5317514at2759"/>
<protein>
    <submittedName>
        <fullName evidence="2">Integrin alpha-PS2-like protein</fullName>
    </submittedName>
</protein>
<dbReference type="PANTHER" id="PTHR23220">
    <property type="entry name" value="INTEGRIN ALPHA"/>
    <property type="match status" value="1"/>
</dbReference>
<feature type="repeat" description="FG-GAP" evidence="1">
    <location>
        <begin position="105"/>
        <end position="168"/>
    </location>
</feature>
<evidence type="ECO:0000313" key="2">
    <source>
        <dbReference type="EMBL" id="RWS31905.1"/>
    </source>
</evidence>
<keyword evidence="2" id="KW-0401">Integrin</keyword>
<dbReference type="VEuPathDB" id="VectorBase:LDEU000135"/>
<keyword evidence="3" id="KW-1185">Reference proteome</keyword>
<dbReference type="Proteomes" id="UP000288716">
    <property type="component" value="Unassembled WGS sequence"/>
</dbReference>
<organism evidence="2 3">
    <name type="scientific">Leptotrombidium deliense</name>
    <dbReference type="NCBI Taxonomy" id="299467"/>
    <lineage>
        <taxon>Eukaryota</taxon>
        <taxon>Metazoa</taxon>
        <taxon>Ecdysozoa</taxon>
        <taxon>Arthropoda</taxon>
        <taxon>Chelicerata</taxon>
        <taxon>Arachnida</taxon>
        <taxon>Acari</taxon>
        <taxon>Acariformes</taxon>
        <taxon>Trombidiformes</taxon>
        <taxon>Prostigmata</taxon>
        <taxon>Anystina</taxon>
        <taxon>Parasitengona</taxon>
        <taxon>Trombiculoidea</taxon>
        <taxon>Trombiculidae</taxon>
        <taxon>Leptotrombidium</taxon>
    </lineage>
</organism>
<dbReference type="PANTHER" id="PTHR23220:SF133">
    <property type="entry name" value="INTEGRIN ALPHA-PS2"/>
    <property type="match status" value="1"/>
</dbReference>
<dbReference type="GO" id="GO:0098609">
    <property type="term" value="P:cell-cell adhesion"/>
    <property type="evidence" value="ECO:0007669"/>
    <property type="project" value="TreeGrafter"/>
</dbReference>
<dbReference type="PROSITE" id="PS51470">
    <property type="entry name" value="FG_GAP"/>
    <property type="match status" value="2"/>
</dbReference>
<dbReference type="Gene3D" id="2.130.10.130">
    <property type="entry name" value="Integrin alpha, N-terminal"/>
    <property type="match status" value="1"/>
</dbReference>
<evidence type="ECO:0000313" key="3">
    <source>
        <dbReference type="Proteomes" id="UP000288716"/>
    </source>
</evidence>
<dbReference type="GO" id="GO:0033627">
    <property type="term" value="P:cell adhesion mediated by integrin"/>
    <property type="evidence" value="ECO:0007669"/>
    <property type="project" value="TreeGrafter"/>
</dbReference>
<dbReference type="GO" id="GO:0007160">
    <property type="term" value="P:cell-matrix adhesion"/>
    <property type="evidence" value="ECO:0007669"/>
    <property type="project" value="TreeGrafter"/>
</dbReference>
<dbReference type="AlphaFoldDB" id="A0A443SWK9"/>
<name>A0A443SWK9_9ACAR</name>
<reference evidence="2 3" key="1">
    <citation type="journal article" date="2018" name="Gigascience">
        <title>Genomes of trombidid mites reveal novel predicted allergens and laterally-transferred genes associated with secondary metabolism.</title>
        <authorList>
            <person name="Dong X."/>
            <person name="Chaisiri K."/>
            <person name="Xia D."/>
            <person name="Armstrong S.D."/>
            <person name="Fang Y."/>
            <person name="Donnelly M.J."/>
            <person name="Kadowaki T."/>
            <person name="McGarry J.W."/>
            <person name="Darby A.C."/>
            <person name="Makepeace B.L."/>
        </authorList>
    </citation>
    <scope>NUCLEOTIDE SEQUENCE [LARGE SCALE GENOMIC DNA]</scope>
    <source>
        <strain evidence="2">UoL-UT</strain>
    </source>
</reference>
<comment type="caution">
    <text evidence="2">The sequence shown here is derived from an EMBL/GenBank/DDBJ whole genome shotgun (WGS) entry which is preliminary data.</text>
</comment>
<dbReference type="GO" id="GO:0005178">
    <property type="term" value="F:integrin binding"/>
    <property type="evidence" value="ECO:0007669"/>
    <property type="project" value="TreeGrafter"/>
</dbReference>
<dbReference type="GO" id="GO:0007229">
    <property type="term" value="P:integrin-mediated signaling pathway"/>
    <property type="evidence" value="ECO:0007669"/>
    <property type="project" value="UniProtKB-KW"/>
</dbReference>
<evidence type="ECO:0000256" key="1">
    <source>
        <dbReference type="PROSITE-ProRule" id="PRU00803"/>
    </source>
</evidence>
<dbReference type="EMBL" id="NCKV01000029">
    <property type="protein sequence ID" value="RWS31905.1"/>
    <property type="molecule type" value="Genomic_DNA"/>
</dbReference>
<sequence length="196" mass="21475">MSTVITVTLQFAAIVVFSSFVNGFNLDIDTALIHRGPTGSYYGFSVAQHKDRGESWLLIGAPLAQTNQPTVEKGGKLTVDLSEIRDAEAVRCIWKCGPASVIGEDGIPEIAETKSLQWFGATVSSSGETGRIVACAPRYVYHLTKPMRRLEPLGMCFISTQSFIGIVPLEPCKKQGNYKTMFSFLFACDHCRTDNN</sequence>
<gene>
    <name evidence="2" type="ORF">B4U80_01792</name>
</gene>
<proteinExistence type="predicted"/>
<feature type="repeat" description="FG-GAP" evidence="1">
    <location>
        <begin position="28"/>
        <end position="88"/>
    </location>
</feature>
<dbReference type="GO" id="GO:0009897">
    <property type="term" value="C:external side of plasma membrane"/>
    <property type="evidence" value="ECO:0007669"/>
    <property type="project" value="TreeGrafter"/>
</dbReference>